<dbReference type="Proteomes" id="UP000287247">
    <property type="component" value="Unassembled WGS sequence"/>
</dbReference>
<keyword evidence="2" id="KW-1185">Reference proteome</keyword>
<reference evidence="2" key="1">
    <citation type="submission" date="2017-05" db="EMBL/GenBank/DDBJ databases">
        <title>Physiological properties and genetic analysis related to exopolysaccharide production of fresh-water unicellular cyanobacterium Aphanothece sacrum, Suizenji Nori, that has been cultured as a food source in Japan.</title>
        <authorList>
            <person name="Kanesaki Y."/>
            <person name="Yoshikawa S."/>
            <person name="Ohki K."/>
        </authorList>
    </citation>
    <scope>NUCLEOTIDE SEQUENCE [LARGE SCALE GENOMIC DNA]</scope>
    <source>
        <strain evidence="2">FPU1</strain>
    </source>
</reference>
<dbReference type="PANTHER" id="PTHR34129">
    <property type="entry name" value="BLR1139 PROTEIN"/>
    <property type="match status" value="1"/>
</dbReference>
<dbReference type="GO" id="GO:0016740">
    <property type="term" value="F:transferase activity"/>
    <property type="evidence" value="ECO:0007669"/>
    <property type="project" value="UniProtKB-KW"/>
</dbReference>
<dbReference type="Gene3D" id="3.20.170.20">
    <property type="entry name" value="Protein of unknown function DUF952"/>
    <property type="match status" value="1"/>
</dbReference>
<keyword evidence="1" id="KW-0808">Transferase</keyword>
<evidence type="ECO:0000313" key="2">
    <source>
        <dbReference type="Proteomes" id="UP000287247"/>
    </source>
</evidence>
<proteinExistence type="predicted"/>
<dbReference type="SUPFAM" id="SSF56399">
    <property type="entry name" value="ADP-ribosylation"/>
    <property type="match status" value="1"/>
</dbReference>
<sequence length="120" mass="13722">MLIFHITTSESWKIAQNMSEYKTESLDIEGFIHASTITQVIKVANAFYHSYNSLIVLSINPDKLLTDVRWESPIHRDTQGSLIVNSEETFPHIYGVINLDAVVEILPLIKNNQGVWEYES</sequence>
<dbReference type="Pfam" id="PF06108">
    <property type="entry name" value="DUF952"/>
    <property type="match status" value="1"/>
</dbReference>
<dbReference type="EMBL" id="BDQK01000003">
    <property type="protein sequence ID" value="GBF79495.1"/>
    <property type="molecule type" value="Genomic_DNA"/>
</dbReference>
<organism evidence="1 2">
    <name type="scientific">Aphanothece sacrum FPU1</name>
    <dbReference type="NCBI Taxonomy" id="1920663"/>
    <lineage>
        <taxon>Bacteria</taxon>
        <taxon>Bacillati</taxon>
        <taxon>Cyanobacteriota</taxon>
        <taxon>Cyanophyceae</taxon>
        <taxon>Oscillatoriophycideae</taxon>
        <taxon>Chroococcales</taxon>
        <taxon>Aphanothecaceae</taxon>
        <taxon>Aphanothece</taxon>
    </lineage>
</organism>
<dbReference type="AlphaFoldDB" id="A0A401IDZ7"/>
<accession>A0A401IDZ7</accession>
<dbReference type="InterPro" id="IPR009297">
    <property type="entry name" value="DUF952"/>
</dbReference>
<name>A0A401IDZ7_APHSA</name>
<comment type="caution">
    <text evidence="1">The sequence shown here is derived from an EMBL/GenBank/DDBJ whole genome shotgun (WGS) entry which is preliminary data.</text>
</comment>
<dbReference type="OrthoDB" id="5638018at2"/>
<evidence type="ECO:0000313" key="1">
    <source>
        <dbReference type="EMBL" id="GBF79495.1"/>
    </source>
</evidence>
<gene>
    <name evidence="1" type="ORF">AsFPU1_0891</name>
</gene>
<dbReference type="RefSeq" id="WP_124972274.1">
    <property type="nucleotide sequence ID" value="NZ_BDQK01000003.1"/>
</dbReference>
<protein>
    <submittedName>
        <fullName evidence="1">Glutathione S-transferase</fullName>
    </submittedName>
</protein>
<dbReference type="PANTHER" id="PTHR34129:SF1">
    <property type="entry name" value="DUF952 DOMAIN-CONTAINING PROTEIN"/>
    <property type="match status" value="1"/>
</dbReference>